<keyword evidence="1" id="KW-1133">Transmembrane helix</keyword>
<feature type="transmembrane region" description="Helical" evidence="1">
    <location>
        <begin position="6"/>
        <end position="24"/>
    </location>
</feature>
<dbReference type="EMBL" id="LR797404">
    <property type="protein sequence ID" value="CAB4214174.1"/>
    <property type="molecule type" value="Genomic_DNA"/>
</dbReference>
<evidence type="ECO:0000313" key="5">
    <source>
        <dbReference type="EMBL" id="CAB4214174.1"/>
    </source>
</evidence>
<accession>A0A6J5RT50</accession>
<evidence type="ECO:0000256" key="1">
    <source>
        <dbReference type="SAM" id="Phobius"/>
    </source>
</evidence>
<evidence type="ECO:0000313" key="2">
    <source>
        <dbReference type="EMBL" id="CAB4171498.1"/>
    </source>
</evidence>
<gene>
    <name evidence="3" type="ORF">UFOVP1097_46</name>
    <name evidence="4" type="ORF">UFOVP1349_40</name>
    <name evidence="5" type="ORF">UFOVP1456_20</name>
    <name evidence="2" type="ORF">UFOVP925_3</name>
</gene>
<protein>
    <submittedName>
        <fullName evidence="4">Uncharacterized protein</fullName>
    </submittedName>
</protein>
<dbReference type="EMBL" id="LR797048">
    <property type="protein sequence ID" value="CAB4184321.1"/>
    <property type="molecule type" value="Genomic_DNA"/>
</dbReference>
<name>A0A6J5RT50_9CAUD</name>
<organism evidence="4">
    <name type="scientific">uncultured Caudovirales phage</name>
    <dbReference type="NCBI Taxonomy" id="2100421"/>
    <lineage>
        <taxon>Viruses</taxon>
        <taxon>Duplodnaviria</taxon>
        <taxon>Heunggongvirae</taxon>
        <taxon>Uroviricota</taxon>
        <taxon>Caudoviricetes</taxon>
        <taxon>Peduoviridae</taxon>
        <taxon>Maltschvirus</taxon>
        <taxon>Maltschvirus maltsch</taxon>
    </lineage>
</organism>
<evidence type="ECO:0000313" key="4">
    <source>
        <dbReference type="EMBL" id="CAB4200340.1"/>
    </source>
</evidence>
<keyword evidence="1" id="KW-0812">Transmembrane</keyword>
<sequence>MQFMSGFITASFLAGIIWGYRAWLTKKANDLAAQLEQSIKEVTDKVKAKL</sequence>
<evidence type="ECO:0000313" key="3">
    <source>
        <dbReference type="EMBL" id="CAB4184321.1"/>
    </source>
</evidence>
<reference evidence="4" key="1">
    <citation type="submission" date="2020-05" db="EMBL/GenBank/DDBJ databases">
        <authorList>
            <person name="Chiriac C."/>
            <person name="Salcher M."/>
            <person name="Ghai R."/>
            <person name="Kavagutti S V."/>
        </authorList>
    </citation>
    <scope>NUCLEOTIDE SEQUENCE</scope>
</reference>
<proteinExistence type="predicted"/>
<dbReference type="EMBL" id="LR796876">
    <property type="protein sequence ID" value="CAB4171498.1"/>
    <property type="molecule type" value="Genomic_DNA"/>
</dbReference>
<keyword evidence="1" id="KW-0472">Membrane</keyword>
<dbReference type="EMBL" id="LR797291">
    <property type="protein sequence ID" value="CAB4200340.1"/>
    <property type="molecule type" value="Genomic_DNA"/>
</dbReference>